<evidence type="ECO:0000256" key="1">
    <source>
        <dbReference type="ARBA" id="ARBA00007749"/>
    </source>
</evidence>
<evidence type="ECO:0000259" key="5">
    <source>
        <dbReference type="SMART" id="SM00849"/>
    </source>
</evidence>
<proteinExistence type="inferred from homology"/>
<feature type="domain" description="Metallo-beta-lactamase" evidence="5">
    <location>
        <begin position="42"/>
        <end position="252"/>
    </location>
</feature>
<gene>
    <name evidence="6" type="ORF">SAMN05660349_02760</name>
</gene>
<evidence type="ECO:0000313" key="7">
    <source>
        <dbReference type="Proteomes" id="UP000190852"/>
    </source>
</evidence>
<dbReference type="CDD" id="cd16281">
    <property type="entry name" value="metallo-hydrolase-like_MBL-fold"/>
    <property type="match status" value="1"/>
</dbReference>
<evidence type="ECO:0000313" key="6">
    <source>
        <dbReference type="EMBL" id="SKB78400.1"/>
    </source>
</evidence>
<dbReference type="RefSeq" id="WP_079684183.1">
    <property type="nucleotide sequence ID" value="NZ_FUYQ01000023.1"/>
</dbReference>
<evidence type="ECO:0000256" key="3">
    <source>
        <dbReference type="ARBA" id="ARBA00022801"/>
    </source>
</evidence>
<evidence type="ECO:0000256" key="4">
    <source>
        <dbReference type="ARBA" id="ARBA00022833"/>
    </source>
</evidence>
<dbReference type="InterPro" id="IPR001279">
    <property type="entry name" value="Metallo-B-lactamas"/>
</dbReference>
<dbReference type="PANTHER" id="PTHR42978">
    <property type="entry name" value="QUORUM-QUENCHING LACTONASE YTNP-RELATED-RELATED"/>
    <property type="match status" value="1"/>
</dbReference>
<dbReference type="Gene3D" id="3.60.15.10">
    <property type="entry name" value="Ribonuclease Z/Hydroxyacylglutathione hydrolase-like"/>
    <property type="match status" value="1"/>
</dbReference>
<accession>A0A1T5E3M4</accession>
<dbReference type="GO" id="GO:0016787">
    <property type="term" value="F:hydrolase activity"/>
    <property type="evidence" value="ECO:0007669"/>
    <property type="project" value="UniProtKB-KW"/>
</dbReference>
<dbReference type="SUPFAM" id="SSF56281">
    <property type="entry name" value="Metallo-hydrolase/oxidoreductase"/>
    <property type="match status" value="1"/>
</dbReference>
<sequence length="285" mass="31815">MKIELIESGYFLADGGAMFGAIPKAAWKRRYPYNDENQCRLTMRCVLVRTGCGRVILIDTGAGNKQLKALSYYKFSELIDLEEALLSKGVTADMVTDVVLSHLHFDHCGYATVKDSPSHSARPAFPNATYWVGETQWNNFIHPTPLEADAYFPENLLPVEESGKLSLVSEDTDLCQEVSLRLYNGHTPGQLAVYMNHPSGTVVFAGDVIPLAASVSAEWISAYDTYPVTSYHEKVRMLEEAVLQNQILIYCHDAYTACSTIKKINNFYKVDKKIALQDGELPQCQ</sequence>
<dbReference type="GO" id="GO:0046872">
    <property type="term" value="F:metal ion binding"/>
    <property type="evidence" value="ECO:0007669"/>
    <property type="project" value="UniProtKB-KW"/>
</dbReference>
<dbReference type="SMART" id="SM00849">
    <property type="entry name" value="Lactamase_B"/>
    <property type="match status" value="1"/>
</dbReference>
<dbReference type="InterPro" id="IPR036866">
    <property type="entry name" value="RibonucZ/Hydroxyglut_hydro"/>
</dbReference>
<evidence type="ECO:0000256" key="2">
    <source>
        <dbReference type="ARBA" id="ARBA00022723"/>
    </source>
</evidence>
<keyword evidence="2" id="KW-0479">Metal-binding</keyword>
<dbReference type="InterPro" id="IPR051013">
    <property type="entry name" value="MBL_superfamily_lactonases"/>
</dbReference>
<keyword evidence="7" id="KW-1185">Reference proteome</keyword>
<keyword evidence="3" id="KW-0378">Hydrolase</keyword>
<name>A0A1T5E3M4_9BACT</name>
<dbReference type="Pfam" id="PF00753">
    <property type="entry name" value="Lactamase_B"/>
    <property type="match status" value="1"/>
</dbReference>
<keyword evidence="4" id="KW-0862">Zinc</keyword>
<dbReference type="AlphaFoldDB" id="A0A1T5E3M4"/>
<dbReference type="PANTHER" id="PTHR42978:SF6">
    <property type="entry name" value="QUORUM-QUENCHING LACTONASE YTNP-RELATED"/>
    <property type="match status" value="1"/>
</dbReference>
<dbReference type="EMBL" id="FUYQ01000023">
    <property type="protein sequence ID" value="SKB78400.1"/>
    <property type="molecule type" value="Genomic_DNA"/>
</dbReference>
<protein>
    <submittedName>
        <fullName evidence="6">Glyoxylase, beta-lactamase superfamily II</fullName>
    </submittedName>
</protein>
<reference evidence="7" key="1">
    <citation type="submission" date="2017-02" db="EMBL/GenBank/DDBJ databases">
        <authorList>
            <person name="Varghese N."/>
            <person name="Submissions S."/>
        </authorList>
    </citation>
    <scope>NUCLEOTIDE SEQUENCE [LARGE SCALE GENOMIC DNA]</scope>
    <source>
        <strain evidence="7">DSM 24967</strain>
    </source>
</reference>
<organism evidence="6 7">
    <name type="scientific">Parabacteroides chartae</name>
    <dbReference type="NCBI Taxonomy" id="1037355"/>
    <lineage>
        <taxon>Bacteria</taxon>
        <taxon>Pseudomonadati</taxon>
        <taxon>Bacteroidota</taxon>
        <taxon>Bacteroidia</taxon>
        <taxon>Bacteroidales</taxon>
        <taxon>Tannerellaceae</taxon>
        <taxon>Parabacteroides</taxon>
    </lineage>
</organism>
<comment type="similarity">
    <text evidence="1">Belongs to the metallo-beta-lactamase superfamily.</text>
</comment>
<dbReference type="Proteomes" id="UP000190852">
    <property type="component" value="Unassembled WGS sequence"/>
</dbReference>